<evidence type="ECO:0000313" key="5">
    <source>
        <dbReference type="Proteomes" id="UP000594454"/>
    </source>
</evidence>
<dbReference type="SMART" id="SM01017">
    <property type="entry name" value="Arrestin_C"/>
    <property type="match status" value="1"/>
</dbReference>
<feature type="domain" description="Arrestin C-terminal-like" evidence="3">
    <location>
        <begin position="192"/>
        <end position="350"/>
    </location>
</feature>
<dbReference type="InterPro" id="IPR014753">
    <property type="entry name" value="Arrestin_N"/>
</dbReference>
<keyword evidence="5" id="KW-1185">Reference proteome</keyword>
<dbReference type="PANTHER" id="PTHR11792:SF16">
    <property type="entry name" value="PHOSRESTIN-2"/>
    <property type="match status" value="1"/>
</dbReference>
<dbReference type="InterPro" id="IPR011022">
    <property type="entry name" value="Arrestin_C-like"/>
</dbReference>
<keyword evidence="2" id="KW-0716">Sensory transduction</keyword>
<gene>
    <name evidence="4" type="ORF">HERILL_LOCUS15248</name>
</gene>
<dbReference type="InterPro" id="IPR014756">
    <property type="entry name" value="Ig_E-set"/>
</dbReference>
<accession>A0A7R8V6J2</accession>
<reference evidence="4 5" key="1">
    <citation type="submission" date="2020-11" db="EMBL/GenBank/DDBJ databases">
        <authorList>
            <person name="Wallbank WR R."/>
            <person name="Pardo Diaz C."/>
            <person name="Kozak K."/>
            <person name="Martin S."/>
            <person name="Jiggins C."/>
            <person name="Moest M."/>
            <person name="Warren A I."/>
            <person name="Generalovic N T."/>
            <person name="Byers J.R.P. K."/>
            <person name="Montejo-Kovacevich G."/>
            <person name="Yen C E."/>
        </authorList>
    </citation>
    <scope>NUCLEOTIDE SEQUENCE [LARGE SCALE GENOMIC DNA]</scope>
</reference>
<dbReference type="GO" id="GO:0002031">
    <property type="term" value="P:G protein-coupled receptor internalization"/>
    <property type="evidence" value="ECO:0007669"/>
    <property type="project" value="TreeGrafter"/>
</dbReference>
<dbReference type="InParanoid" id="A0A7R8V6J2"/>
<dbReference type="Gene3D" id="2.60.40.640">
    <property type="match status" value="1"/>
</dbReference>
<dbReference type="GO" id="GO:0016028">
    <property type="term" value="C:rhabdomere"/>
    <property type="evidence" value="ECO:0007669"/>
    <property type="project" value="UniProtKB-ARBA"/>
</dbReference>
<dbReference type="PANTHER" id="PTHR11792">
    <property type="entry name" value="ARRESTIN"/>
    <property type="match status" value="1"/>
</dbReference>
<evidence type="ECO:0000259" key="3">
    <source>
        <dbReference type="SMART" id="SM01017"/>
    </source>
</evidence>
<dbReference type="Gene3D" id="2.60.40.840">
    <property type="match status" value="1"/>
</dbReference>
<dbReference type="GO" id="GO:0045494">
    <property type="term" value="P:photoreceptor cell maintenance"/>
    <property type="evidence" value="ECO:0007669"/>
    <property type="project" value="UniProtKB-ARBA"/>
</dbReference>
<dbReference type="EMBL" id="LR899014">
    <property type="protein sequence ID" value="CAD7092922.1"/>
    <property type="molecule type" value="Genomic_DNA"/>
</dbReference>
<dbReference type="InterPro" id="IPR000698">
    <property type="entry name" value="Arrestin"/>
</dbReference>
<dbReference type="GO" id="GO:0016060">
    <property type="term" value="P:negative regulation of phospholipase C-activating phototransduction signaling pathway"/>
    <property type="evidence" value="ECO:0007669"/>
    <property type="project" value="UniProtKB-ARBA"/>
</dbReference>
<dbReference type="GO" id="GO:0007608">
    <property type="term" value="P:sensory perception of smell"/>
    <property type="evidence" value="ECO:0007669"/>
    <property type="project" value="UniProtKB-ARBA"/>
</dbReference>
<dbReference type="FunFam" id="2.60.40.840:FF:000002">
    <property type="entry name" value="Arrestin 3"/>
    <property type="match status" value="1"/>
</dbReference>
<dbReference type="OrthoDB" id="298939at2759"/>
<evidence type="ECO:0000256" key="2">
    <source>
        <dbReference type="ARBA" id="ARBA00022606"/>
    </source>
</evidence>
<dbReference type="Pfam" id="PF00339">
    <property type="entry name" value="Arrestin_N"/>
    <property type="match status" value="1"/>
</dbReference>
<dbReference type="GO" id="GO:0005737">
    <property type="term" value="C:cytoplasm"/>
    <property type="evidence" value="ECO:0007669"/>
    <property type="project" value="TreeGrafter"/>
</dbReference>
<comment type="similarity">
    <text evidence="1">Belongs to the arrestin family.</text>
</comment>
<dbReference type="InterPro" id="IPR011021">
    <property type="entry name" value="Arrestin-like_N"/>
</dbReference>
<organism evidence="4 5">
    <name type="scientific">Hermetia illucens</name>
    <name type="common">Black soldier fly</name>
    <dbReference type="NCBI Taxonomy" id="343691"/>
    <lineage>
        <taxon>Eukaryota</taxon>
        <taxon>Metazoa</taxon>
        <taxon>Ecdysozoa</taxon>
        <taxon>Arthropoda</taxon>
        <taxon>Hexapoda</taxon>
        <taxon>Insecta</taxon>
        <taxon>Pterygota</taxon>
        <taxon>Neoptera</taxon>
        <taxon>Endopterygota</taxon>
        <taxon>Diptera</taxon>
        <taxon>Brachycera</taxon>
        <taxon>Stratiomyomorpha</taxon>
        <taxon>Stratiomyidae</taxon>
        <taxon>Hermetiinae</taxon>
        <taxon>Hermetia</taxon>
    </lineage>
</organism>
<dbReference type="OMA" id="CVRIKLQ"/>
<dbReference type="GO" id="GO:0001664">
    <property type="term" value="F:G protein-coupled receptor binding"/>
    <property type="evidence" value="ECO:0007669"/>
    <property type="project" value="TreeGrafter"/>
</dbReference>
<protein>
    <recommendedName>
        <fullName evidence="3">Arrestin C-terminal-like domain-containing protein</fullName>
    </recommendedName>
</protein>
<dbReference type="Proteomes" id="UP000594454">
    <property type="component" value="Chromosome 6"/>
</dbReference>
<dbReference type="Pfam" id="PF02752">
    <property type="entry name" value="Arrestin_C"/>
    <property type="match status" value="1"/>
</dbReference>
<dbReference type="SUPFAM" id="SSF81296">
    <property type="entry name" value="E set domains"/>
    <property type="match status" value="2"/>
</dbReference>
<dbReference type="InterPro" id="IPR014752">
    <property type="entry name" value="Arrestin-like_C"/>
</dbReference>
<dbReference type="AlphaFoldDB" id="A0A7R8V6J2"/>
<name>A0A7R8V6J2_HERIL</name>
<proteinExistence type="inferred from homology"/>
<dbReference type="PRINTS" id="PR00309">
    <property type="entry name" value="ARRESTIN"/>
</dbReference>
<sequence length="372" mass="42127">MVVSFRTYKKCSPNGKVTIYVGKREIVDTVSAVEPIDGLIALDPEYIQSNRKIYAQLICYFRYGREDDETMGLNFYKEFILESNQLYTQGKTDVMLTKWQSCLLEKLGHNAFPFTLKMSPNCPVSVVLQQKASDKSQPLGVQYFIKVFVGDSETDRSHRRSTVNLGIRKVQYAPINQGIQPCTVVRKGFLLSPDELELEMNLDQQIYHPGDKIAVNISIRNKSSRCVRKIQAKVMQTVQFRIFQTGQMRHMINSIETTEGCPVGPGASLQKVIYLQPNLVFTQNRFGVAIEGHLKRRETNLASTTLISTADNKDVFGITVSYSIKVKLFMGCLGGELSAELPFVLMHPKPNRQLISSHEKYEGIAEKNSDYE</sequence>
<evidence type="ECO:0000313" key="4">
    <source>
        <dbReference type="EMBL" id="CAD7092922.1"/>
    </source>
</evidence>
<evidence type="ECO:0000256" key="1">
    <source>
        <dbReference type="ARBA" id="ARBA00005298"/>
    </source>
</evidence>
<dbReference type="GO" id="GO:0007165">
    <property type="term" value="P:signal transduction"/>
    <property type="evidence" value="ECO:0007669"/>
    <property type="project" value="InterPro"/>
</dbReference>